<dbReference type="Proteomes" id="UP001204376">
    <property type="component" value="Unassembled WGS sequence"/>
</dbReference>
<sequence length="291" mass="32951">MKRNKFWPAALKAVFAAELAAETNKYLLLPAHTGERKPGELPALLQQHLRICGFAGQESVVCCRMIWKNTFLRFRPGGKWFPTEFLQVNFVPQPARLVLMATRLWGLLNFGARDKYQDGKGSMLIRLFGRLTISDNHGRKMDKAELVTLLAETMILPVYALQSYTSWEQVDEHTIKGTMRDGHSSVSGLFRFDEKGLFRSFETNDRFYTDNGHYHAYGWTAGVGNYIRQGDLLLPSAFKATWHLPTGDHEYFRGELTGLELNNTALSDSLNNPAASPELKNEKTEEPTGAF</sequence>
<accession>A0ABT1T3L9</accession>
<organism evidence="2 3">
    <name type="scientific">Mucilaginibacter aquariorum</name>
    <dbReference type="NCBI Taxonomy" id="2967225"/>
    <lineage>
        <taxon>Bacteria</taxon>
        <taxon>Pseudomonadati</taxon>
        <taxon>Bacteroidota</taxon>
        <taxon>Sphingobacteriia</taxon>
        <taxon>Sphingobacteriales</taxon>
        <taxon>Sphingobacteriaceae</taxon>
        <taxon>Mucilaginibacter</taxon>
    </lineage>
</organism>
<name>A0ABT1T3L9_9SPHI</name>
<reference evidence="2 3" key="1">
    <citation type="submission" date="2022-07" db="EMBL/GenBank/DDBJ databases">
        <title>Mucilaginibacter sp. JC4.</title>
        <authorList>
            <person name="Le V."/>
            <person name="Ko S.-R."/>
            <person name="Ahn C.-Y."/>
            <person name="Oh H.-M."/>
        </authorList>
    </citation>
    <scope>NUCLEOTIDE SEQUENCE [LARGE SCALE GENOMIC DNA]</scope>
    <source>
        <strain evidence="2 3">JC4</strain>
    </source>
</reference>
<feature type="region of interest" description="Disordered" evidence="1">
    <location>
        <begin position="267"/>
        <end position="291"/>
    </location>
</feature>
<dbReference type="RefSeq" id="WP_256539394.1">
    <property type="nucleotide sequence ID" value="NZ_JANHOH010000002.1"/>
</dbReference>
<evidence type="ECO:0000313" key="2">
    <source>
        <dbReference type="EMBL" id="MCQ6959207.1"/>
    </source>
</evidence>
<dbReference type="Pfam" id="PF20181">
    <property type="entry name" value="DUF6544"/>
    <property type="match status" value="1"/>
</dbReference>
<comment type="caution">
    <text evidence="2">The sequence shown here is derived from an EMBL/GenBank/DDBJ whole genome shotgun (WGS) entry which is preliminary data.</text>
</comment>
<evidence type="ECO:0008006" key="4">
    <source>
        <dbReference type="Google" id="ProtNLM"/>
    </source>
</evidence>
<gene>
    <name evidence="2" type="ORF">NPE20_14615</name>
</gene>
<protein>
    <recommendedName>
        <fullName evidence="4">DUF4132 domain-containing protein</fullName>
    </recommendedName>
</protein>
<feature type="compositionally biased region" description="Basic and acidic residues" evidence="1">
    <location>
        <begin position="279"/>
        <end position="291"/>
    </location>
</feature>
<keyword evidence="3" id="KW-1185">Reference proteome</keyword>
<proteinExistence type="predicted"/>
<evidence type="ECO:0000313" key="3">
    <source>
        <dbReference type="Proteomes" id="UP001204376"/>
    </source>
</evidence>
<dbReference type="EMBL" id="JANHOH010000002">
    <property type="protein sequence ID" value="MCQ6959207.1"/>
    <property type="molecule type" value="Genomic_DNA"/>
</dbReference>
<evidence type="ECO:0000256" key="1">
    <source>
        <dbReference type="SAM" id="MobiDB-lite"/>
    </source>
</evidence>
<dbReference type="InterPro" id="IPR046674">
    <property type="entry name" value="DUF6544"/>
</dbReference>